<keyword evidence="3" id="KW-1185">Reference proteome</keyword>
<feature type="region of interest" description="Disordered" evidence="1">
    <location>
        <begin position="1"/>
        <end position="31"/>
    </location>
</feature>
<protein>
    <submittedName>
        <fullName evidence="2">Uncharacterized protein</fullName>
    </submittedName>
</protein>
<feature type="compositionally biased region" description="Low complexity" evidence="1">
    <location>
        <begin position="21"/>
        <end position="31"/>
    </location>
</feature>
<evidence type="ECO:0000313" key="3">
    <source>
        <dbReference type="Proteomes" id="UP001189429"/>
    </source>
</evidence>
<proteinExistence type="predicted"/>
<accession>A0ABN9WZ18</accession>
<organism evidence="2 3">
    <name type="scientific">Prorocentrum cordatum</name>
    <dbReference type="NCBI Taxonomy" id="2364126"/>
    <lineage>
        <taxon>Eukaryota</taxon>
        <taxon>Sar</taxon>
        <taxon>Alveolata</taxon>
        <taxon>Dinophyceae</taxon>
        <taxon>Prorocentrales</taxon>
        <taxon>Prorocentraceae</taxon>
        <taxon>Prorocentrum</taxon>
    </lineage>
</organism>
<name>A0ABN9WZ18_9DINO</name>
<dbReference type="Proteomes" id="UP001189429">
    <property type="component" value="Unassembled WGS sequence"/>
</dbReference>
<comment type="caution">
    <text evidence="2">The sequence shown here is derived from an EMBL/GenBank/DDBJ whole genome shotgun (WGS) entry which is preliminary data.</text>
</comment>
<reference evidence="2" key="1">
    <citation type="submission" date="2023-10" db="EMBL/GenBank/DDBJ databases">
        <authorList>
            <person name="Chen Y."/>
            <person name="Shah S."/>
            <person name="Dougan E. K."/>
            <person name="Thang M."/>
            <person name="Chan C."/>
        </authorList>
    </citation>
    <scope>NUCLEOTIDE SEQUENCE [LARGE SCALE GENOMIC DNA]</scope>
</reference>
<evidence type="ECO:0000256" key="1">
    <source>
        <dbReference type="SAM" id="MobiDB-lite"/>
    </source>
</evidence>
<sequence length="522" mass="56173">MREGAVAAVVEKGPGRPDPTPAARAGEARAAGAGHEAEPALLQQGWGGLVFELGVLCTGVYVTAEVIGVEELGEMLAPLSRCVPMFPCPASPEVPQFGAAGPQNVVRGGRGLYDQFGAIEHVRRFCGNVFPDGPVRSDLRERLLEASMTALRLADCCALGKTNVEMATERANRSAPGPDGLPDPLAAPTARCWLPQAEAARDAEQVSDAGWPHAQLSSPLGYSADELLLPPPEEQVRVPPLAPLVGAPGSPPSEEEISPANQWAKVLADTIDPPEVSAAVHARGIVGQTCKEVCLQCHLDMQVNLHKMTCDCFADCLRGTLPAIYAGMFSVQDCWWLPLSDRATGCCDPTNALNDLRRRFLRPDARFTMPAVDLTGLPLPSLHRALWYDIVPPIAAEASLGEDTEPCQEIVGLLDPASTKLHPDLAWRAGYAWTQMPALGRCRCCRPKLCLSCSAWATHHHPRRQGASKVMDWHVLTGSNLLARSQNRGPLGEWVQLSGPERNDPVGRGRCWHSTGRAFTLR</sequence>
<evidence type="ECO:0000313" key="2">
    <source>
        <dbReference type="EMBL" id="CAK0892191.1"/>
    </source>
</evidence>
<gene>
    <name evidence="2" type="ORF">PCOR1329_LOCUS71918</name>
</gene>
<dbReference type="EMBL" id="CAUYUJ010019578">
    <property type="protein sequence ID" value="CAK0892191.1"/>
    <property type="molecule type" value="Genomic_DNA"/>
</dbReference>